<evidence type="ECO:0000256" key="2">
    <source>
        <dbReference type="ARBA" id="ARBA00022741"/>
    </source>
</evidence>
<dbReference type="PANTHER" id="PTHR43435:SF4">
    <property type="entry name" value="FGGY CARBOHYDRATE KINASE DOMAIN-CONTAINING PROTEIN"/>
    <property type="match status" value="1"/>
</dbReference>
<feature type="domain" description="Carbohydrate kinase FGGY C-terminal" evidence="11">
    <location>
        <begin position="290"/>
        <end position="488"/>
    </location>
</feature>
<dbReference type="EMBL" id="CP146256">
    <property type="protein sequence ID" value="XAH74479.1"/>
    <property type="molecule type" value="Genomic_DNA"/>
</dbReference>
<sequence>MMKKYTIGIDYGTLSGRVVLVDVENGEEICYSVLEYKHAVMDKYLPDSKERLASETALQHPQDYLDVLKTAIPEVLRTGNVSKEQVIGIGVDFTSCTVLPVDKDGTPLCFKEEFKNRPHAYVKLWKHHAAQSEADLFNEVAHRRGEKFMARYGGRMSSEWVVPKAMQILHEDEEIYQAMDRFMEAGDWVVMMLVGEEKRSLCQAGYKAVWSKRDGYPDKEFFAQLDPEMENFVEEKLSNHIYATTDLAGYLTESAAELTGLAEGTPVAVANIDAHVALPAVRITEPGKMLMIMGTSTCHIMMSKEEHFIPGVGGVVEDGVVPGYYAYEAGQACVGDHFDWLVNNCVSSSYEKEAAEKGISIHQLLEEKVRDQLPGESGLIALDWWNGNRSILTDADLSGLLLGATLQTKPEEIYRALVEATAYGTRIIIEAFEEGGVPIEELYAAGGIARKSELTMQIYADVTNKEIRISASKQAPALGAALFGAVAAGAGRGGYDTIEEASEHMSRLQDKVYIPNADNVRRYDELFKEYKLLHDYFGKGGNNVMKRLKSIKNDAMRAKR</sequence>
<dbReference type="InterPro" id="IPR005929">
    <property type="entry name" value="Ribulokinase"/>
</dbReference>
<evidence type="ECO:0000259" key="10">
    <source>
        <dbReference type="Pfam" id="PF00370"/>
    </source>
</evidence>
<dbReference type="Proteomes" id="UP001451571">
    <property type="component" value="Chromosome"/>
</dbReference>
<name>A0ABZ3EY31_9FIRM</name>
<dbReference type="Pfam" id="PF02782">
    <property type="entry name" value="FGGY_C"/>
    <property type="match status" value="1"/>
</dbReference>
<dbReference type="Pfam" id="PF00370">
    <property type="entry name" value="FGGY_N"/>
    <property type="match status" value="1"/>
</dbReference>
<dbReference type="InterPro" id="IPR018485">
    <property type="entry name" value="FGGY_C"/>
</dbReference>
<evidence type="ECO:0000259" key="11">
    <source>
        <dbReference type="Pfam" id="PF02782"/>
    </source>
</evidence>
<protein>
    <recommendedName>
        <fullName evidence="7 8">Ribulokinase</fullName>
        <ecNumber evidence="7 8">2.7.1.16</ecNumber>
    </recommendedName>
</protein>
<dbReference type="NCBIfam" id="TIGR01234">
    <property type="entry name" value="L-ribulokinase"/>
    <property type="match status" value="1"/>
</dbReference>
<dbReference type="NCBIfam" id="NF003154">
    <property type="entry name" value="PRK04123.1"/>
    <property type="match status" value="1"/>
</dbReference>
<dbReference type="InterPro" id="IPR000577">
    <property type="entry name" value="Carb_kinase_FGGY"/>
</dbReference>
<comment type="catalytic activity">
    <reaction evidence="7">
        <text>D-ribulose + ATP = D-ribulose 5-phosphate + ADP + H(+)</text>
        <dbReference type="Rhea" id="RHEA:17601"/>
        <dbReference type="ChEBI" id="CHEBI:15378"/>
        <dbReference type="ChEBI" id="CHEBI:17173"/>
        <dbReference type="ChEBI" id="CHEBI:30616"/>
        <dbReference type="ChEBI" id="CHEBI:58121"/>
        <dbReference type="ChEBI" id="CHEBI:456216"/>
        <dbReference type="EC" id="2.7.1.16"/>
    </reaction>
</comment>
<dbReference type="Gene3D" id="3.30.420.40">
    <property type="match status" value="2"/>
</dbReference>
<dbReference type="RefSeq" id="WP_342758071.1">
    <property type="nucleotide sequence ID" value="NZ_CP146256.1"/>
</dbReference>
<evidence type="ECO:0000256" key="7">
    <source>
        <dbReference type="HAMAP-Rule" id="MF_00520"/>
    </source>
</evidence>
<evidence type="ECO:0000313" key="12">
    <source>
        <dbReference type="EMBL" id="XAH74479.1"/>
    </source>
</evidence>
<dbReference type="CDD" id="cd07781">
    <property type="entry name" value="ASKHA_NBD_FGGY_L-RBK"/>
    <property type="match status" value="1"/>
</dbReference>
<evidence type="ECO:0000256" key="5">
    <source>
        <dbReference type="ARBA" id="ARBA00022935"/>
    </source>
</evidence>
<comment type="similarity">
    <text evidence="7 9">Belongs to the ribulokinase family.</text>
</comment>
<dbReference type="GO" id="GO:0008741">
    <property type="term" value="F:ribulokinase activity"/>
    <property type="evidence" value="ECO:0007669"/>
    <property type="project" value="UniProtKB-EC"/>
</dbReference>
<keyword evidence="6 7" id="KW-0119">Carbohydrate metabolism</keyword>
<organism evidence="12 13">
    <name type="scientific">Kineothrix sedimenti</name>
    <dbReference type="NCBI Taxonomy" id="3123317"/>
    <lineage>
        <taxon>Bacteria</taxon>
        <taxon>Bacillati</taxon>
        <taxon>Bacillota</taxon>
        <taxon>Clostridia</taxon>
        <taxon>Lachnospirales</taxon>
        <taxon>Lachnospiraceae</taxon>
        <taxon>Kineothrix</taxon>
    </lineage>
</organism>
<accession>A0ABZ3EY31</accession>
<evidence type="ECO:0000256" key="1">
    <source>
        <dbReference type="ARBA" id="ARBA00022679"/>
    </source>
</evidence>
<comment type="pathway">
    <text evidence="7 9">Carbohydrate degradation; L-arabinose degradation via L-ribulose; D-xylulose 5-phosphate from L-arabinose (bacterial route): step 2/3.</text>
</comment>
<dbReference type="SUPFAM" id="SSF53067">
    <property type="entry name" value="Actin-like ATPase domain"/>
    <property type="match status" value="2"/>
</dbReference>
<dbReference type="EC" id="2.7.1.16" evidence="7 8"/>
<keyword evidence="1 7" id="KW-0808">Transferase</keyword>
<proteinExistence type="inferred from homology"/>
<reference evidence="12 13" key="1">
    <citation type="submission" date="2024-02" db="EMBL/GenBank/DDBJ databases">
        <title>Bacterial strain from lacustrine sediment.</title>
        <authorList>
            <person name="Petit C."/>
            <person name="Fadhlaoui K."/>
        </authorList>
    </citation>
    <scope>NUCLEOTIDE SEQUENCE [LARGE SCALE GENOMIC DNA]</scope>
    <source>
        <strain evidence="12 13">IPX-CK</strain>
    </source>
</reference>
<keyword evidence="5 7" id="KW-0054">Arabinose catabolism</keyword>
<dbReference type="InterPro" id="IPR043129">
    <property type="entry name" value="ATPase_NBD"/>
</dbReference>
<evidence type="ECO:0000256" key="9">
    <source>
        <dbReference type="RuleBase" id="RU003455"/>
    </source>
</evidence>
<keyword evidence="13" id="KW-1185">Reference proteome</keyword>
<evidence type="ECO:0000256" key="4">
    <source>
        <dbReference type="ARBA" id="ARBA00022840"/>
    </source>
</evidence>
<evidence type="ECO:0000256" key="3">
    <source>
        <dbReference type="ARBA" id="ARBA00022777"/>
    </source>
</evidence>
<comment type="catalytic activity">
    <reaction evidence="7 9">
        <text>L-ribulose + ATP = L-ribulose 5-phosphate + ADP + H(+)</text>
        <dbReference type="Rhea" id="RHEA:22072"/>
        <dbReference type="ChEBI" id="CHEBI:15378"/>
        <dbReference type="ChEBI" id="CHEBI:16880"/>
        <dbReference type="ChEBI" id="CHEBI:30616"/>
        <dbReference type="ChEBI" id="CHEBI:58226"/>
        <dbReference type="ChEBI" id="CHEBI:456216"/>
        <dbReference type="EC" id="2.7.1.16"/>
    </reaction>
</comment>
<evidence type="ECO:0000256" key="6">
    <source>
        <dbReference type="ARBA" id="ARBA00023277"/>
    </source>
</evidence>
<keyword evidence="2 7" id="KW-0547">Nucleotide-binding</keyword>
<dbReference type="PIRSF" id="PIRSF000538">
    <property type="entry name" value="GlpK"/>
    <property type="match status" value="1"/>
</dbReference>
<keyword evidence="3 7" id="KW-0418">Kinase</keyword>
<dbReference type="PANTHER" id="PTHR43435">
    <property type="entry name" value="RIBULOKINASE"/>
    <property type="match status" value="1"/>
</dbReference>
<dbReference type="HAMAP" id="MF_00520">
    <property type="entry name" value="Ribulokinase"/>
    <property type="match status" value="1"/>
</dbReference>
<evidence type="ECO:0000313" key="13">
    <source>
        <dbReference type="Proteomes" id="UP001451571"/>
    </source>
</evidence>
<evidence type="ECO:0000256" key="8">
    <source>
        <dbReference type="NCBIfam" id="TIGR01234"/>
    </source>
</evidence>
<keyword evidence="4 7" id="KW-0067">ATP-binding</keyword>
<gene>
    <name evidence="7" type="primary">araB</name>
    <name evidence="12" type="ORF">V6984_01580</name>
</gene>
<feature type="domain" description="Carbohydrate kinase FGGY N-terminal" evidence="10">
    <location>
        <begin position="5"/>
        <end position="277"/>
    </location>
</feature>
<dbReference type="InterPro" id="IPR018484">
    <property type="entry name" value="FGGY_N"/>
</dbReference>